<feature type="compositionally biased region" description="Low complexity" evidence="1">
    <location>
        <begin position="36"/>
        <end position="47"/>
    </location>
</feature>
<reference evidence="2" key="1">
    <citation type="submission" date="2019-10" db="EMBL/GenBank/DDBJ databases">
        <title>The sequence and de novo assembly of the wild yak genome.</title>
        <authorList>
            <person name="Liu Y."/>
        </authorList>
    </citation>
    <scope>NUCLEOTIDE SEQUENCE [LARGE SCALE GENOMIC DNA]</scope>
    <source>
        <strain evidence="2">WY2019</strain>
    </source>
</reference>
<name>A0A6B0R1B1_9CETA</name>
<sequence>MTSASVTSPAGPSTDCRALWRPKVEELVYEPRPAEGGLSSTHGLSSLPAPRWSREEKVQGPCLALGAHPQPLWVTVTVICRSLLQQRTGTSHSFMKASETHWTLLLLPVWKNPLGDELLKKSAPLFQKAAPDPRLQRR</sequence>
<feature type="region of interest" description="Disordered" evidence="1">
    <location>
        <begin position="32"/>
        <end position="51"/>
    </location>
</feature>
<protein>
    <submittedName>
        <fullName evidence="2">Uncharacterized protein</fullName>
    </submittedName>
</protein>
<evidence type="ECO:0000256" key="1">
    <source>
        <dbReference type="SAM" id="MobiDB-lite"/>
    </source>
</evidence>
<evidence type="ECO:0000313" key="2">
    <source>
        <dbReference type="EMBL" id="MXQ83032.1"/>
    </source>
</evidence>
<dbReference type="EMBL" id="VBQZ03000015">
    <property type="protein sequence ID" value="MXQ83032.1"/>
    <property type="molecule type" value="Genomic_DNA"/>
</dbReference>
<organism evidence="2 3">
    <name type="scientific">Bos mutus</name>
    <name type="common">wild yak</name>
    <dbReference type="NCBI Taxonomy" id="72004"/>
    <lineage>
        <taxon>Eukaryota</taxon>
        <taxon>Metazoa</taxon>
        <taxon>Chordata</taxon>
        <taxon>Craniata</taxon>
        <taxon>Vertebrata</taxon>
        <taxon>Euteleostomi</taxon>
        <taxon>Mammalia</taxon>
        <taxon>Eutheria</taxon>
        <taxon>Laurasiatheria</taxon>
        <taxon>Artiodactyla</taxon>
        <taxon>Ruminantia</taxon>
        <taxon>Pecora</taxon>
        <taxon>Bovidae</taxon>
        <taxon>Bovinae</taxon>
        <taxon>Bos</taxon>
    </lineage>
</organism>
<proteinExistence type="predicted"/>
<gene>
    <name evidence="2" type="ORF">E5288_WYG018677</name>
</gene>
<keyword evidence="3" id="KW-1185">Reference proteome</keyword>
<dbReference type="Proteomes" id="UP000322234">
    <property type="component" value="Unassembled WGS sequence"/>
</dbReference>
<dbReference type="AlphaFoldDB" id="A0A6B0R1B1"/>
<comment type="caution">
    <text evidence="2">The sequence shown here is derived from an EMBL/GenBank/DDBJ whole genome shotgun (WGS) entry which is preliminary data.</text>
</comment>
<accession>A0A6B0R1B1</accession>
<evidence type="ECO:0000313" key="3">
    <source>
        <dbReference type="Proteomes" id="UP000322234"/>
    </source>
</evidence>